<evidence type="ECO:0000313" key="13">
    <source>
        <dbReference type="Proteomes" id="UP000463857"/>
    </source>
</evidence>
<dbReference type="Proteomes" id="UP000463857">
    <property type="component" value="Chromosome"/>
</dbReference>
<feature type="transmembrane region" description="Helical" evidence="10">
    <location>
        <begin position="284"/>
        <end position="304"/>
    </location>
</feature>
<proteinExistence type="predicted"/>
<dbReference type="FunCoup" id="A0A7L4YN72">
    <property type="interactions" value="5"/>
</dbReference>
<dbReference type="InParanoid" id="A0A7L4YN72"/>
<evidence type="ECO:0000256" key="5">
    <source>
        <dbReference type="ARBA" id="ARBA00022679"/>
    </source>
</evidence>
<keyword evidence="8 10" id="KW-1133">Transmembrane helix</keyword>
<evidence type="ECO:0000256" key="6">
    <source>
        <dbReference type="ARBA" id="ARBA00022692"/>
    </source>
</evidence>
<gene>
    <name evidence="12" type="ORF">EK0264_10780</name>
</gene>
<evidence type="ECO:0000256" key="7">
    <source>
        <dbReference type="ARBA" id="ARBA00022824"/>
    </source>
</evidence>
<feature type="transmembrane region" description="Helical" evidence="10">
    <location>
        <begin position="367"/>
        <end position="388"/>
    </location>
</feature>
<dbReference type="InterPro" id="IPR038731">
    <property type="entry name" value="RgtA/B/C-like"/>
</dbReference>
<evidence type="ECO:0000256" key="1">
    <source>
        <dbReference type="ARBA" id="ARBA00004477"/>
    </source>
</evidence>
<evidence type="ECO:0000256" key="4">
    <source>
        <dbReference type="ARBA" id="ARBA00022676"/>
    </source>
</evidence>
<keyword evidence="7" id="KW-0256">Endoplasmic reticulum</keyword>
<feature type="transmembrane region" description="Helical" evidence="10">
    <location>
        <begin position="177"/>
        <end position="207"/>
    </location>
</feature>
<feature type="transmembrane region" description="Helical" evidence="10">
    <location>
        <begin position="316"/>
        <end position="334"/>
    </location>
</feature>
<organism evidence="12 13">
    <name type="scientific">Epidermidibacterium keratini</name>
    <dbReference type="NCBI Taxonomy" id="1891644"/>
    <lineage>
        <taxon>Bacteria</taxon>
        <taxon>Bacillati</taxon>
        <taxon>Actinomycetota</taxon>
        <taxon>Actinomycetes</taxon>
        <taxon>Sporichthyales</taxon>
        <taxon>Sporichthyaceae</taxon>
        <taxon>Epidermidibacterium</taxon>
    </lineage>
</organism>
<evidence type="ECO:0000256" key="8">
    <source>
        <dbReference type="ARBA" id="ARBA00022989"/>
    </source>
</evidence>
<dbReference type="UniPathway" id="UPA00196"/>
<dbReference type="EMBL" id="CP047156">
    <property type="protein sequence ID" value="QHC00725.1"/>
    <property type="molecule type" value="Genomic_DNA"/>
</dbReference>
<feature type="transmembrane region" description="Helical" evidence="10">
    <location>
        <begin position="105"/>
        <end position="127"/>
    </location>
</feature>
<reference evidence="12 13" key="1">
    <citation type="journal article" date="2018" name="Int. J. Syst. Evol. Microbiol.">
        <title>Epidermidibacterium keratini gen. nov., sp. nov., a member of the family Sporichthyaceae, isolated from keratin epidermis.</title>
        <authorList>
            <person name="Lee D.G."/>
            <person name="Trujillo M.E."/>
            <person name="Kang S."/>
            <person name="Nam J.J."/>
            <person name="Kim Y.J."/>
        </authorList>
    </citation>
    <scope>NUCLEOTIDE SEQUENCE [LARGE SCALE GENOMIC DNA]</scope>
    <source>
        <strain evidence="12 13">EPI-7</strain>
    </source>
</reference>
<dbReference type="GO" id="GO:0000009">
    <property type="term" value="F:alpha-1,6-mannosyltransferase activity"/>
    <property type="evidence" value="ECO:0007669"/>
    <property type="project" value="InterPro"/>
</dbReference>
<dbReference type="GO" id="GO:0004376">
    <property type="term" value="F:GPI mannosyltransferase activity"/>
    <property type="evidence" value="ECO:0007669"/>
    <property type="project" value="InterPro"/>
</dbReference>
<dbReference type="OrthoDB" id="151635at2"/>
<evidence type="ECO:0000256" key="3">
    <source>
        <dbReference type="ARBA" id="ARBA00022502"/>
    </source>
</evidence>
<sequence length="389" mass="41652">MPTAPLTAVPLRSWRIELRALAAVVAAYAAIRTFGLVVLQGAAGADAYDKLRAWDGAWFIRIATEGYPSELVLITVRDDSSGGLAFFPLYPMLMRALASIGLEPMVAGLVITVIAGIAAAIGIYAVAREVLSPRAAFLAVLLWAALPMSIVLSMVYSEALFTALAAWALWASLRERWLLAGVLGFAAGLTRSVGIAVGIAVTVAAILAWRRGRRGWRPVAGSVVALAGVPTWWVIVAIISGRVDGWFAVQDFFWGSKVDFGADLARVGWQMLTFSGRYDDLTRVVYSTAVVAMIVCGALAVDLVRRALRDSRWAPLATYAVVAIGLAIGSAGFVHSKVRFIVPVFVLVCALAGAMGRWSLWARVAGVLVMVVVGAWWSTLMLTLWPYAI</sequence>
<keyword evidence="3" id="KW-0337">GPI-anchor biosynthesis</keyword>
<evidence type="ECO:0000256" key="2">
    <source>
        <dbReference type="ARBA" id="ARBA00004687"/>
    </source>
</evidence>
<keyword evidence="9 10" id="KW-0472">Membrane</keyword>
<dbReference type="RefSeq" id="WP_159545492.1">
    <property type="nucleotide sequence ID" value="NZ_CP047156.1"/>
</dbReference>
<keyword evidence="13" id="KW-1185">Reference proteome</keyword>
<feature type="domain" description="Glycosyltransferase RgtA/B/C/D-like" evidence="11">
    <location>
        <begin position="88"/>
        <end position="233"/>
    </location>
</feature>
<dbReference type="PANTHER" id="PTHR12468:SF2">
    <property type="entry name" value="GPI MANNOSYLTRANSFERASE 2"/>
    <property type="match status" value="1"/>
</dbReference>
<evidence type="ECO:0000313" key="12">
    <source>
        <dbReference type="EMBL" id="QHC00725.1"/>
    </source>
</evidence>
<keyword evidence="5" id="KW-0808">Transferase</keyword>
<keyword evidence="6 10" id="KW-0812">Transmembrane</keyword>
<accession>A0A7L4YN72</accession>
<dbReference type="Pfam" id="PF13231">
    <property type="entry name" value="PMT_2"/>
    <property type="match status" value="1"/>
</dbReference>
<feature type="transmembrane region" description="Helical" evidence="10">
    <location>
        <begin position="20"/>
        <end position="43"/>
    </location>
</feature>
<dbReference type="InterPro" id="IPR007315">
    <property type="entry name" value="PIG-V/Gpi18"/>
</dbReference>
<protein>
    <recommendedName>
        <fullName evidence="11">Glycosyltransferase RgtA/B/C/D-like domain-containing protein</fullName>
    </recommendedName>
</protein>
<evidence type="ECO:0000256" key="9">
    <source>
        <dbReference type="ARBA" id="ARBA00023136"/>
    </source>
</evidence>
<dbReference type="AlphaFoldDB" id="A0A7L4YN72"/>
<comment type="pathway">
    <text evidence="2">Glycolipid biosynthesis; glycosylphosphatidylinositol-anchor biosynthesis.</text>
</comment>
<feature type="transmembrane region" description="Helical" evidence="10">
    <location>
        <begin position="136"/>
        <end position="157"/>
    </location>
</feature>
<comment type="subcellular location">
    <subcellularLocation>
        <location evidence="1">Endoplasmic reticulum membrane</location>
        <topology evidence="1">Multi-pass membrane protein</topology>
    </subcellularLocation>
</comment>
<feature type="transmembrane region" description="Helical" evidence="10">
    <location>
        <begin position="219"/>
        <end position="239"/>
    </location>
</feature>
<dbReference type="GO" id="GO:0006506">
    <property type="term" value="P:GPI anchor biosynthetic process"/>
    <property type="evidence" value="ECO:0007669"/>
    <property type="project" value="UniProtKB-UniPathway"/>
</dbReference>
<dbReference type="PANTHER" id="PTHR12468">
    <property type="entry name" value="GPI MANNOSYLTRANSFERASE 2"/>
    <property type="match status" value="1"/>
</dbReference>
<dbReference type="KEGG" id="eke:EK0264_10780"/>
<feature type="transmembrane region" description="Helical" evidence="10">
    <location>
        <begin position="340"/>
        <end position="360"/>
    </location>
</feature>
<dbReference type="GO" id="GO:0016020">
    <property type="term" value="C:membrane"/>
    <property type="evidence" value="ECO:0007669"/>
    <property type="project" value="GOC"/>
</dbReference>
<evidence type="ECO:0000256" key="10">
    <source>
        <dbReference type="SAM" id="Phobius"/>
    </source>
</evidence>
<name>A0A7L4YN72_9ACTN</name>
<keyword evidence="4" id="KW-0328">Glycosyltransferase</keyword>
<evidence type="ECO:0000259" key="11">
    <source>
        <dbReference type="Pfam" id="PF13231"/>
    </source>
</evidence>